<gene>
    <name evidence="3" type="ORF">GE061_014805</name>
</gene>
<reference evidence="3" key="1">
    <citation type="journal article" date="2021" name="Mol. Ecol. Resour.">
        <title>Apolygus lucorum genome provides insights into omnivorousness and mesophyll feeding.</title>
        <authorList>
            <person name="Liu Y."/>
            <person name="Liu H."/>
            <person name="Wang H."/>
            <person name="Huang T."/>
            <person name="Liu B."/>
            <person name="Yang B."/>
            <person name="Yin L."/>
            <person name="Li B."/>
            <person name="Zhang Y."/>
            <person name="Zhang S."/>
            <person name="Jiang F."/>
            <person name="Zhang X."/>
            <person name="Ren Y."/>
            <person name="Wang B."/>
            <person name="Wang S."/>
            <person name="Lu Y."/>
            <person name="Wu K."/>
            <person name="Fan W."/>
            <person name="Wang G."/>
        </authorList>
    </citation>
    <scope>NUCLEOTIDE SEQUENCE</scope>
    <source>
        <strain evidence="3">12Hb</strain>
    </source>
</reference>
<evidence type="ECO:0000313" key="3">
    <source>
        <dbReference type="EMBL" id="KAF6209062.1"/>
    </source>
</evidence>
<keyword evidence="2" id="KW-0732">Signal</keyword>
<name>A0A8S9XJ76_APOLU</name>
<keyword evidence="4" id="KW-1185">Reference proteome</keyword>
<dbReference type="AlphaFoldDB" id="A0A8S9XJ76"/>
<feature type="compositionally biased region" description="Low complexity" evidence="1">
    <location>
        <begin position="89"/>
        <end position="106"/>
    </location>
</feature>
<accession>A0A8S9XJ76</accession>
<organism evidence="3 4">
    <name type="scientific">Apolygus lucorum</name>
    <name type="common">Small green plant bug</name>
    <name type="synonym">Lygocoris lucorum</name>
    <dbReference type="NCBI Taxonomy" id="248454"/>
    <lineage>
        <taxon>Eukaryota</taxon>
        <taxon>Metazoa</taxon>
        <taxon>Ecdysozoa</taxon>
        <taxon>Arthropoda</taxon>
        <taxon>Hexapoda</taxon>
        <taxon>Insecta</taxon>
        <taxon>Pterygota</taxon>
        <taxon>Neoptera</taxon>
        <taxon>Paraneoptera</taxon>
        <taxon>Hemiptera</taxon>
        <taxon>Heteroptera</taxon>
        <taxon>Panheteroptera</taxon>
        <taxon>Cimicomorpha</taxon>
        <taxon>Miridae</taxon>
        <taxon>Mirini</taxon>
        <taxon>Apolygus</taxon>
    </lineage>
</organism>
<feature type="signal peptide" evidence="2">
    <location>
        <begin position="1"/>
        <end position="17"/>
    </location>
</feature>
<protein>
    <submittedName>
        <fullName evidence="3">Uncharacterized protein</fullName>
    </submittedName>
</protein>
<proteinExistence type="predicted"/>
<evidence type="ECO:0000256" key="1">
    <source>
        <dbReference type="SAM" id="MobiDB-lite"/>
    </source>
</evidence>
<evidence type="ECO:0000256" key="2">
    <source>
        <dbReference type="SAM" id="SignalP"/>
    </source>
</evidence>
<feature type="compositionally biased region" description="Polar residues" evidence="1">
    <location>
        <begin position="68"/>
        <end position="88"/>
    </location>
</feature>
<feature type="compositionally biased region" description="Low complexity" evidence="1">
    <location>
        <begin position="127"/>
        <end position="161"/>
    </location>
</feature>
<feature type="compositionally biased region" description="Polar residues" evidence="1">
    <location>
        <begin position="47"/>
        <end position="60"/>
    </location>
</feature>
<feature type="region of interest" description="Disordered" evidence="1">
    <location>
        <begin position="37"/>
        <end position="202"/>
    </location>
</feature>
<evidence type="ECO:0000313" key="4">
    <source>
        <dbReference type="Proteomes" id="UP000466442"/>
    </source>
</evidence>
<dbReference type="EMBL" id="WIXP02000006">
    <property type="protein sequence ID" value="KAF6209062.1"/>
    <property type="molecule type" value="Genomic_DNA"/>
</dbReference>
<feature type="chain" id="PRO_5035742220" evidence="2">
    <location>
        <begin position="18"/>
        <end position="386"/>
    </location>
</feature>
<comment type="caution">
    <text evidence="3">The sequence shown here is derived from an EMBL/GenBank/DDBJ whole genome shotgun (WGS) entry which is preliminary data.</text>
</comment>
<sequence>MIGLTCLVVALTAGAMAEGPSGKAGGATSYSVYHRKFEPTDGGPRSVSYSTKLGSKLSSSRGDHYSKDSPTSSVKGSGPSKDTQSYSDGPNYSKSGSSYSDSPNYYKSGSSYSNDGPPPKENYSNDGPNYSKSGSSYSGPPNHSGESYESSGGFSPSNSYSDGASYDAAPHSNNPPPVYDTPNAAPDAAYNNGPSYVPPPPVNVPQYDGPPVSAPFVNGGSSYPVNLPAPQYSPYSSGHSNFPVSNFPVNNFQNIPNVGGNFQSNIPNVGGNFQSNIPNVGNYHSAPNVGSFNIPNIGNLNIPNIGNLNIPNVGNLNIPKPSFSSPFVNPVSSLPGQFSYPIDRSGSQFSSPLKVYHQSVPLQQPLLLASAKVPIIFRPSFHSQSG</sequence>
<dbReference type="Proteomes" id="UP000466442">
    <property type="component" value="Unassembled WGS sequence"/>
</dbReference>